<feature type="coiled-coil region" evidence="1">
    <location>
        <begin position="93"/>
        <end position="120"/>
    </location>
</feature>
<organism evidence="3 4">
    <name type="scientific">Cerrena zonata</name>
    <dbReference type="NCBI Taxonomy" id="2478898"/>
    <lineage>
        <taxon>Eukaryota</taxon>
        <taxon>Fungi</taxon>
        <taxon>Dikarya</taxon>
        <taxon>Basidiomycota</taxon>
        <taxon>Agaricomycotina</taxon>
        <taxon>Agaricomycetes</taxon>
        <taxon>Polyporales</taxon>
        <taxon>Cerrenaceae</taxon>
        <taxon>Cerrena</taxon>
    </lineage>
</organism>
<comment type="caution">
    <text evidence="3">The sequence shown here is derived from an EMBL/GenBank/DDBJ whole genome shotgun (WGS) entry which is preliminary data.</text>
</comment>
<evidence type="ECO:0000313" key="3">
    <source>
        <dbReference type="EMBL" id="KAK7677256.1"/>
    </source>
</evidence>
<evidence type="ECO:0000256" key="2">
    <source>
        <dbReference type="SAM" id="Phobius"/>
    </source>
</evidence>
<accession>A0AAW0FAK9</accession>
<keyword evidence="4" id="KW-1185">Reference proteome</keyword>
<reference evidence="3 4" key="1">
    <citation type="submission" date="2022-09" db="EMBL/GenBank/DDBJ databases">
        <authorList>
            <person name="Palmer J.M."/>
        </authorList>
    </citation>
    <scope>NUCLEOTIDE SEQUENCE [LARGE SCALE GENOMIC DNA]</scope>
    <source>
        <strain evidence="3 4">DSM 7382</strain>
    </source>
</reference>
<keyword evidence="2" id="KW-1133">Transmembrane helix</keyword>
<gene>
    <name evidence="3" type="ORF">QCA50_019757</name>
</gene>
<dbReference type="AlphaFoldDB" id="A0AAW0FAK9"/>
<name>A0AAW0FAK9_9APHY</name>
<protein>
    <recommendedName>
        <fullName evidence="5">BHLH domain-containing protein</fullName>
    </recommendedName>
</protein>
<keyword evidence="1" id="KW-0175">Coiled coil</keyword>
<sequence>MLSRRGSMPRKGERWVTYLWEKRLNFMKYVFVWLFESQGLGWDVMNGVLMPESTTTSLDGSTSSMIVDHTPQAVDNDLAKMFTPNRDRSVHSIQRYRAAIKEKEREIEKCRRDIALLYQKINSVLPVLMIPDERIVEIFLKYILISRMSEGETYKPEDHYVCDDGSIIDRPQKQEDYWRVGERWCLVPSHICHRWRNVALSTPFQVQTRICYRPRLRIRRRSGLVSHCGLIRSILCLVACVFVIALCSDGGTQWVLGVQRCFSEYNSVMNIIFAQMSYSDSAAVRQRPSWIKLGLDLKVRSEQSLYFCQGCYSVFGGCE</sequence>
<evidence type="ECO:0000256" key="1">
    <source>
        <dbReference type="SAM" id="Coils"/>
    </source>
</evidence>
<evidence type="ECO:0000313" key="4">
    <source>
        <dbReference type="Proteomes" id="UP001385951"/>
    </source>
</evidence>
<keyword evidence="2" id="KW-0472">Membrane</keyword>
<evidence type="ECO:0008006" key="5">
    <source>
        <dbReference type="Google" id="ProtNLM"/>
    </source>
</evidence>
<dbReference type="Proteomes" id="UP001385951">
    <property type="component" value="Unassembled WGS sequence"/>
</dbReference>
<proteinExistence type="predicted"/>
<dbReference type="EMBL" id="JASBNA010000092">
    <property type="protein sequence ID" value="KAK7677256.1"/>
    <property type="molecule type" value="Genomic_DNA"/>
</dbReference>
<feature type="transmembrane region" description="Helical" evidence="2">
    <location>
        <begin position="224"/>
        <end position="246"/>
    </location>
</feature>
<keyword evidence="2" id="KW-0812">Transmembrane</keyword>